<comment type="caution">
    <text evidence="5">The sequence shown here is derived from an EMBL/GenBank/DDBJ whole genome shotgun (WGS) entry which is preliminary data.</text>
</comment>
<organism evidence="5 6">
    <name type="scientific">Digitaria exilis</name>
    <dbReference type="NCBI Taxonomy" id="1010633"/>
    <lineage>
        <taxon>Eukaryota</taxon>
        <taxon>Viridiplantae</taxon>
        <taxon>Streptophyta</taxon>
        <taxon>Embryophyta</taxon>
        <taxon>Tracheophyta</taxon>
        <taxon>Spermatophyta</taxon>
        <taxon>Magnoliopsida</taxon>
        <taxon>Liliopsida</taxon>
        <taxon>Poales</taxon>
        <taxon>Poaceae</taxon>
        <taxon>PACMAD clade</taxon>
        <taxon>Panicoideae</taxon>
        <taxon>Panicodae</taxon>
        <taxon>Paniceae</taxon>
        <taxon>Anthephorinae</taxon>
        <taxon>Digitaria</taxon>
    </lineage>
</organism>
<feature type="region of interest" description="Disordered" evidence="3">
    <location>
        <begin position="397"/>
        <end position="421"/>
    </location>
</feature>
<keyword evidence="6" id="KW-1185">Reference proteome</keyword>
<dbReference type="Proteomes" id="UP000636709">
    <property type="component" value="Unassembled WGS sequence"/>
</dbReference>
<evidence type="ECO:0000313" key="5">
    <source>
        <dbReference type="EMBL" id="KAF8660248.1"/>
    </source>
</evidence>
<feature type="region of interest" description="Disordered" evidence="3">
    <location>
        <begin position="482"/>
        <end position="501"/>
    </location>
</feature>
<gene>
    <name evidence="5" type="ORF">HU200_057814</name>
</gene>
<reference evidence="5" key="1">
    <citation type="submission" date="2020-07" db="EMBL/GenBank/DDBJ databases">
        <title>Genome sequence and genetic diversity analysis of an under-domesticated orphan crop, white fonio (Digitaria exilis).</title>
        <authorList>
            <person name="Bennetzen J.L."/>
            <person name="Chen S."/>
            <person name="Ma X."/>
            <person name="Wang X."/>
            <person name="Yssel A.E.J."/>
            <person name="Chaluvadi S.R."/>
            <person name="Johnson M."/>
            <person name="Gangashetty P."/>
            <person name="Hamidou F."/>
            <person name="Sanogo M.D."/>
            <person name="Zwaenepoel A."/>
            <person name="Wallace J."/>
            <person name="Van De Peer Y."/>
            <person name="Van Deynze A."/>
        </authorList>
    </citation>
    <scope>NUCLEOTIDE SEQUENCE</scope>
    <source>
        <tissue evidence="5">Leaves</tissue>
    </source>
</reference>
<dbReference type="InterPro" id="IPR025287">
    <property type="entry name" value="WAK_GUB"/>
</dbReference>
<dbReference type="EMBL" id="JACEFO010002444">
    <property type="protein sequence ID" value="KAF8660248.1"/>
    <property type="molecule type" value="Genomic_DNA"/>
</dbReference>
<keyword evidence="2" id="KW-0732">Signal</keyword>
<comment type="subcellular location">
    <subcellularLocation>
        <location evidence="1">Membrane</location>
        <topology evidence="1">Single-pass membrane protein</topology>
    </subcellularLocation>
</comment>
<feature type="domain" description="Wall-associated receptor kinase galacturonan-binding" evidence="4">
    <location>
        <begin position="73"/>
        <end position="105"/>
    </location>
</feature>
<protein>
    <recommendedName>
        <fullName evidence="4">Wall-associated receptor kinase galacturonan-binding domain-containing protein</fullName>
    </recommendedName>
</protein>
<evidence type="ECO:0000259" key="4">
    <source>
        <dbReference type="Pfam" id="PF13947"/>
    </source>
</evidence>
<dbReference type="GO" id="GO:0030247">
    <property type="term" value="F:polysaccharide binding"/>
    <property type="evidence" value="ECO:0007669"/>
    <property type="project" value="InterPro"/>
</dbReference>
<dbReference type="PANTHER" id="PTHR33491">
    <property type="entry name" value="OSJNBA0016N04.9 PROTEIN"/>
    <property type="match status" value="1"/>
</dbReference>
<dbReference type="OrthoDB" id="4062651at2759"/>
<accession>A0A835E120</accession>
<evidence type="ECO:0000313" key="6">
    <source>
        <dbReference type="Proteomes" id="UP000636709"/>
    </source>
</evidence>
<name>A0A835E120_9POAL</name>
<sequence length="520" mass="55915">MLAKSDVEVGLEHRKHIKILPPCGTVSGNPSEKRKFGSNSKQNQTAIDMIGVGVSTLQLLATALAVPIALPGCPESCGDVRVPYPFGIGEGCFHDGFNLTCDKTHHCISTPGPGPGRSYSWATACKCWTSPCRTARNGSQYLHYLQGTELNVSWSVPNATGPLRVSSSRNSFVALGCNVVAQLIPYTSAPPLLGVGDELELLVLGRWLLPHVTRRGSPFYAMMNYSHNPTVYYGDGEWKKAPTPSVPTVLEWSLDLIRDASMFTLSPTGPDSSDFRCLGNWGSKHGSVMGYWCYSSKAKHGSVMGYWCFSSKASSATAGRRFGLGEEPPRNLICIRKPQGNLHLAFRGAAALSSPLALHLPRGLRKEMDPASSEPATARPCPFAAADATLVLQNCPHSGRRSPLSASPPWRHGSLAGGARAFPSQPMEFRLSSDLPTSSTLSSDFQAIKPSNSISPPPLPIPFISESVAFLLCSVAASAGSRKRSTRRPPLPPANNCNSEFEHNDTAMFAKQCSATDWED</sequence>
<proteinExistence type="predicted"/>
<dbReference type="AlphaFoldDB" id="A0A835E120"/>
<dbReference type="Pfam" id="PF13947">
    <property type="entry name" value="GUB_WAK_bind"/>
    <property type="match status" value="1"/>
</dbReference>
<dbReference type="GO" id="GO:0016020">
    <property type="term" value="C:membrane"/>
    <property type="evidence" value="ECO:0007669"/>
    <property type="project" value="UniProtKB-SubCell"/>
</dbReference>
<evidence type="ECO:0000256" key="3">
    <source>
        <dbReference type="SAM" id="MobiDB-lite"/>
    </source>
</evidence>
<evidence type="ECO:0000256" key="1">
    <source>
        <dbReference type="ARBA" id="ARBA00004167"/>
    </source>
</evidence>
<evidence type="ECO:0000256" key="2">
    <source>
        <dbReference type="ARBA" id="ARBA00022729"/>
    </source>
</evidence>